<evidence type="ECO:0000313" key="9">
    <source>
        <dbReference type="EMBL" id="APU17942.1"/>
    </source>
</evidence>
<keyword evidence="10" id="KW-1185">Reference proteome</keyword>
<feature type="region of interest" description="Disordered" evidence="6">
    <location>
        <begin position="548"/>
        <end position="626"/>
    </location>
</feature>
<dbReference type="KEGG" id="acad:UA74_29750"/>
<dbReference type="Gene3D" id="2.60.40.230">
    <property type="entry name" value="Neocarzinostatin-like"/>
    <property type="match status" value="4"/>
</dbReference>
<protein>
    <submittedName>
        <fullName evidence="9">Uncharacterized protein</fullName>
    </submittedName>
</protein>
<feature type="signal peptide" evidence="8">
    <location>
        <begin position="1"/>
        <end position="34"/>
    </location>
</feature>
<evidence type="ECO:0000256" key="1">
    <source>
        <dbReference type="ARBA" id="ARBA00010648"/>
    </source>
</evidence>
<evidence type="ECO:0000256" key="8">
    <source>
        <dbReference type="SAM" id="SignalP"/>
    </source>
</evidence>
<keyword evidence="7" id="KW-0812">Transmembrane</keyword>
<feature type="compositionally biased region" description="Gly residues" evidence="6">
    <location>
        <begin position="569"/>
        <end position="618"/>
    </location>
</feature>
<evidence type="ECO:0000256" key="7">
    <source>
        <dbReference type="SAM" id="Phobius"/>
    </source>
</evidence>
<evidence type="ECO:0000256" key="5">
    <source>
        <dbReference type="ARBA" id="ARBA00023157"/>
    </source>
</evidence>
<feature type="transmembrane region" description="Helical" evidence="7">
    <location>
        <begin position="634"/>
        <end position="655"/>
    </location>
</feature>
<keyword evidence="8" id="KW-0732">Signal</keyword>
<keyword evidence="4" id="KW-0238">DNA-binding</keyword>
<reference evidence="10" key="1">
    <citation type="submission" date="2016-06" db="EMBL/GenBank/DDBJ databases">
        <title>Complete genome sequence of Actinoalloteichus fjordicus DSM 46855 (=ADI127-17), type strain of the new species Actinoalloteichus fjordicus.</title>
        <authorList>
            <person name="Ruckert C."/>
            <person name="Nouioui I."/>
            <person name="Willmese J."/>
            <person name="van Wezel G."/>
            <person name="Klenk H.-P."/>
            <person name="Kalinowski J."/>
            <person name="Zotchev S.B."/>
        </authorList>
    </citation>
    <scope>NUCLEOTIDE SEQUENCE [LARGE SCALE GENOMIC DNA]</scope>
    <source>
        <strain evidence="10">ADI127-7</strain>
    </source>
</reference>
<keyword evidence="7" id="KW-0472">Membrane</keyword>
<gene>
    <name evidence="9" type="ORF">UA74_29750</name>
</gene>
<dbReference type="Pfam" id="PF00960">
    <property type="entry name" value="Neocarzinostat"/>
    <property type="match status" value="1"/>
</dbReference>
<evidence type="ECO:0000256" key="3">
    <source>
        <dbReference type="ARBA" id="ARBA00023022"/>
    </source>
</evidence>
<dbReference type="Proteomes" id="UP000185511">
    <property type="component" value="Chromosome"/>
</dbReference>
<evidence type="ECO:0000256" key="2">
    <source>
        <dbReference type="ARBA" id="ARBA00022529"/>
    </source>
</evidence>
<evidence type="ECO:0000256" key="4">
    <source>
        <dbReference type="ARBA" id="ARBA00023125"/>
    </source>
</evidence>
<keyword evidence="5" id="KW-1015">Disulfide bond</keyword>
<accession>A0AAC9LJR5</accession>
<dbReference type="AlphaFoldDB" id="A0AAC9LJR5"/>
<keyword evidence="7" id="KW-1133">Transmembrane helix</keyword>
<feature type="chain" id="PRO_5042074517" evidence="8">
    <location>
        <begin position="35"/>
        <end position="663"/>
    </location>
</feature>
<sequence>MRTSGRRFAHRLRWPVAAAVAATMALGAAVPALATSESDPGPEGQQITVSKNVDLDPAGETITVSGTGFDIAKGIYLAFCVDNGPGVTPSPCIGGVDMTGESGGSVWISSNPPPYGADLAKPYVDEGDGRGGFEFDLRIAAADEYTDCLAEGTVCSVITRADHTRAGDRSQDVRVPVTFAEPRPVADPVVTVSKTADLDPAGETVTVSGEGFHPPAGVSGIYAVFGPRTDAYWTDASVYHSATFIPAGDLATGTFEADLDVIAEYETGAGPVDCVADGCEVLTFAAHGATDRSLDTFTPLSFAAAEAIPTLTVSKTESLAADGEAVEVVGRGFAPGRGIYLAQTIELGEAGYPQTYTSASWLQAVDDSGEFTETIELLPTFESEGQTVDCAAQTCFVAAFNDHTAIDDRSQDVWVPVTFAEQARQEPGGTGSATGPEGQQVEATPVNDLDPEGADIRVTGSGFDTDKNIYVALCVDNGPGAQPTPCVGGVDMSGEAGSSKWIGTDPYGSGLTTPWGSGGSFDVTLNVTAADEFVDCRETACSVITRRDHQAGGDRSQDTRIPVTWADGSGPGGSGPDGSGPDGSGPDGSGPDGAGPDGNGPDGAPGPNGGSQNPGGAGPNAAGVRNLASTGADGILPISLGAALLVGAGGLTLFLSRRRRAIS</sequence>
<feature type="region of interest" description="Disordered" evidence="6">
    <location>
        <begin position="423"/>
        <end position="457"/>
    </location>
</feature>
<keyword evidence="2" id="KW-0929">Antimicrobial</keyword>
<dbReference type="InterPro" id="IPR010916">
    <property type="entry name" value="TonB_box_CS"/>
</dbReference>
<dbReference type="RefSeq" id="WP_157434522.1">
    <property type="nucleotide sequence ID" value="NZ_CP016076.1"/>
</dbReference>
<dbReference type="PROSITE" id="PS00430">
    <property type="entry name" value="TONB_DEPENDENT_REC_1"/>
    <property type="match status" value="1"/>
</dbReference>
<dbReference type="EMBL" id="CP016076">
    <property type="protein sequence ID" value="APU17942.1"/>
    <property type="molecule type" value="Genomic_DNA"/>
</dbReference>
<dbReference type="InterPro" id="IPR002186">
    <property type="entry name" value="Neocarzinostatin_fam"/>
</dbReference>
<organism evidence="9 10">
    <name type="scientific">Actinoalloteichus fjordicus</name>
    <dbReference type="NCBI Taxonomy" id="1612552"/>
    <lineage>
        <taxon>Bacteria</taxon>
        <taxon>Bacillati</taxon>
        <taxon>Actinomycetota</taxon>
        <taxon>Actinomycetes</taxon>
        <taxon>Pseudonocardiales</taxon>
        <taxon>Pseudonocardiaceae</taxon>
        <taxon>Actinoalloteichus</taxon>
    </lineage>
</organism>
<comment type="similarity">
    <text evidence="1">Belongs to the neocarzinostatin family.</text>
</comment>
<proteinExistence type="inferred from homology"/>
<dbReference type="GO" id="GO:0003677">
    <property type="term" value="F:DNA binding"/>
    <property type="evidence" value="ECO:0007669"/>
    <property type="project" value="UniProtKB-KW"/>
</dbReference>
<dbReference type="InterPro" id="IPR027273">
    <property type="entry name" value="Neocarzinostatin-like"/>
</dbReference>
<name>A0AAC9LJR5_9PSEU</name>
<evidence type="ECO:0000256" key="6">
    <source>
        <dbReference type="SAM" id="MobiDB-lite"/>
    </source>
</evidence>
<dbReference type="SUPFAM" id="SSF49319">
    <property type="entry name" value="Actinoxanthin-like"/>
    <property type="match status" value="4"/>
</dbReference>
<keyword evidence="3" id="KW-0044">Antibiotic</keyword>
<dbReference type="GO" id="GO:0042742">
    <property type="term" value="P:defense response to bacterium"/>
    <property type="evidence" value="ECO:0007669"/>
    <property type="project" value="UniProtKB-KW"/>
</dbReference>
<evidence type="ECO:0000313" key="10">
    <source>
        <dbReference type="Proteomes" id="UP000185511"/>
    </source>
</evidence>
<feature type="compositionally biased region" description="Basic and acidic residues" evidence="6">
    <location>
        <begin position="548"/>
        <end position="558"/>
    </location>
</feature>